<dbReference type="AlphaFoldDB" id="A0A117IA95"/>
<dbReference type="GO" id="GO:0020037">
    <property type="term" value="F:heme binding"/>
    <property type="evidence" value="ECO:0007669"/>
    <property type="project" value="InterPro"/>
</dbReference>
<dbReference type="Pfam" id="PF16525">
    <property type="entry name" value="MHB"/>
    <property type="match status" value="1"/>
</dbReference>
<evidence type="ECO:0000313" key="3">
    <source>
        <dbReference type="EMBL" id="GAS95990.1"/>
    </source>
</evidence>
<dbReference type="InterPro" id="IPR038378">
    <property type="entry name" value="MHB_sf"/>
</dbReference>
<dbReference type="EMBL" id="BCSY01000046">
    <property type="protein sequence ID" value="GAS95990.1"/>
    <property type="molecule type" value="Genomic_DNA"/>
</dbReference>
<name>A0A117IA95_MYCCR</name>
<reference evidence="4" key="2">
    <citation type="submission" date="2016-02" db="EMBL/GenBank/DDBJ databases">
        <title>Draft genome sequence of five rapidly growing Mycobacterium species.</title>
        <authorList>
            <person name="Katahira K."/>
            <person name="Gotou Y."/>
            <person name="Iida K."/>
            <person name="Ogura Y."/>
            <person name="Hayashi T."/>
        </authorList>
    </citation>
    <scope>NUCLEOTIDE SEQUENCE [LARGE SCALE GENOMIC DNA]</scope>
    <source>
        <strain evidence="4">JCM15298</strain>
    </source>
</reference>
<feature type="signal peptide" evidence="1">
    <location>
        <begin position="1"/>
        <end position="33"/>
    </location>
</feature>
<protein>
    <recommendedName>
        <fullName evidence="2">Haemophore haem-binding domain-containing protein</fullName>
    </recommendedName>
</protein>
<proteinExistence type="predicted"/>
<comment type="caution">
    <text evidence="3">The sequence shown here is derived from an EMBL/GenBank/DDBJ whole genome shotgun (WGS) entry which is preliminary data.</text>
</comment>
<evidence type="ECO:0000256" key="1">
    <source>
        <dbReference type="SAM" id="SignalP"/>
    </source>
</evidence>
<keyword evidence="1" id="KW-0732">Signal</keyword>
<evidence type="ECO:0000259" key="2">
    <source>
        <dbReference type="Pfam" id="PF16525"/>
    </source>
</evidence>
<dbReference type="InterPro" id="IPR032407">
    <property type="entry name" value="MHB"/>
</dbReference>
<reference evidence="4" key="1">
    <citation type="journal article" date="2016" name="Genome Announc.">
        <title>Draft Genome Sequences of Five Rapidly Growing Mycobacterium Species, M. thermoresistibile, M. fortuitum subsp. acetamidolyticum, M. canariasense, M. brisbanense, and M. novocastrense.</title>
        <authorList>
            <person name="Katahira K."/>
            <person name="Ogura Y."/>
            <person name="Gotoh Y."/>
            <person name="Hayashi T."/>
        </authorList>
    </citation>
    <scope>NUCLEOTIDE SEQUENCE [LARGE SCALE GENOMIC DNA]</scope>
    <source>
        <strain evidence="4">JCM15298</strain>
    </source>
</reference>
<accession>A0A117IA95</accession>
<keyword evidence="4" id="KW-1185">Reference proteome</keyword>
<dbReference type="Gene3D" id="1.20.20.20">
    <property type="entry name" value="Haemophore, haem-binding domain"/>
    <property type="match status" value="1"/>
</dbReference>
<feature type="chain" id="PRO_5007148629" description="Haemophore haem-binding domain-containing protein" evidence="1">
    <location>
        <begin position="34"/>
        <end position="130"/>
    </location>
</feature>
<dbReference type="Proteomes" id="UP000069443">
    <property type="component" value="Unassembled WGS sequence"/>
</dbReference>
<dbReference type="RefSeq" id="WP_062657245.1">
    <property type="nucleotide sequence ID" value="NZ_BCSY01000046.1"/>
</dbReference>
<gene>
    <name evidence="3" type="ORF">RMCC_2956</name>
</gene>
<organism evidence="3 4">
    <name type="scientific">Mycolicibacterium canariasense</name>
    <name type="common">Mycobacterium canariasense</name>
    <dbReference type="NCBI Taxonomy" id="228230"/>
    <lineage>
        <taxon>Bacteria</taxon>
        <taxon>Bacillati</taxon>
        <taxon>Actinomycetota</taxon>
        <taxon>Actinomycetes</taxon>
        <taxon>Mycobacteriales</taxon>
        <taxon>Mycobacteriaceae</taxon>
        <taxon>Mycolicibacterium</taxon>
    </lineage>
</organism>
<evidence type="ECO:0000313" key="4">
    <source>
        <dbReference type="Proteomes" id="UP000069443"/>
    </source>
</evidence>
<feature type="domain" description="Haemophore haem-binding" evidence="2">
    <location>
        <begin position="37"/>
        <end position="112"/>
    </location>
</feature>
<sequence>MNFMPNPRMTIVALAAGSLLSAGAAALAPTASAAPVDCSRQALDATVQQTTGAAQGYLNAHPGANQAVSAIYTQPRDVASANIRAYFNANPQEYFDLRGILAPIGDKQRACNTQVLSPELASAYHEFMAG</sequence>
<dbReference type="NCBIfam" id="TIGR04529">
    <property type="entry name" value="MTB_hemophore"/>
    <property type="match status" value="1"/>
</dbReference>
<dbReference type="OrthoDB" id="4726347at2"/>